<reference evidence="6 7" key="1">
    <citation type="submission" date="2020-07" db="EMBL/GenBank/DDBJ databases">
        <title>Thermoactinomyces phylogeny.</title>
        <authorList>
            <person name="Dunlap C."/>
        </authorList>
    </citation>
    <scope>NUCLEOTIDE SEQUENCE [LARGE SCALE GENOMIC DNA]</scope>
    <source>
        <strain evidence="6 7">AMNI-1</strain>
    </source>
</reference>
<dbReference type="GO" id="GO:0016853">
    <property type="term" value="F:isomerase activity"/>
    <property type="evidence" value="ECO:0007669"/>
    <property type="project" value="UniProtKB-UniRule"/>
</dbReference>
<evidence type="ECO:0000256" key="4">
    <source>
        <dbReference type="RuleBase" id="RU362032"/>
    </source>
</evidence>
<dbReference type="NCBIfam" id="NF002524">
    <property type="entry name" value="PRK01964.1"/>
    <property type="match status" value="1"/>
</dbReference>
<sequence length="65" mass="7500">MPLIQVHILEGRTAEQKEELIEKMTNLAAEVLDSPIENVRVLIHEMPWEHWGIAGQSVKKRRGSR</sequence>
<dbReference type="SUPFAM" id="SSF55331">
    <property type="entry name" value="Tautomerase/MIF"/>
    <property type="match status" value="1"/>
</dbReference>
<comment type="similarity">
    <text evidence="1 4">Belongs to the 4-oxalocrotonate tautomerase family.</text>
</comment>
<dbReference type="PANTHER" id="PTHR35530">
    <property type="entry name" value="TAUTOMERASE-RELATED"/>
    <property type="match status" value="1"/>
</dbReference>
<dbReference type="RefSeq" id="WP_181737832.1">
    <property type="nucleotide sequence ID" value="NZ_JACEOL010000009.1"/>
</dbReference>
<dbReference type="EC" id="5.3.2.-" evidence="4"/>
<dbReference type="Proteomes" id="UP000538292">
    <property type="component" value="Unassembled WGS sequence"/>
</dbReference>
<proteinExistence type="inferred from homology"/>
<name>A0A7W2AQD3_9BACL</name>
<dbReference type="InterPro" id="IPR018191">
    <property type="entry name" value="4-OT"/>
</dbReference>
<accession>A0A7W2AQD3</accession>
<evidence type="ECO:0000256" key="2">
    <source>
        <dbReference type="ARBA" id="ARBA00023235"/>
    </source>
</evidence>
<dbReference type="AlphaFoldDB" id="A0A7W2AQD3"/>
<feature type="domain" description="4-oxalocrotonate tautomerase-like" evidence="5">
    <location>
        <begin position="2"/>
        <end position="61"/>
    </location>
</feature>
<dbReference type="InterPro" id="IPR004370">
    <property type="entry name" value="4-OT-like_dom"/>
</dbReference>
<dbReference type="InterPro" id="IPR014347">
    <property type="entry name" value="Tautomerase/MIF_sf"/>
</dbReference>
<dbReference type="CDD" id="cd00491">
    <property type="entry name" value="4Oxalocrotonate_Tautomerase"/>
    <property type="match status" value="1"/>
</dbReference>
<organism evidence="6 7">
    <name type="scientific">Thermoactinomyces mirandus</name>
    <dbReference type="NCBI Taxonomy" id="2756294"/>
    <lineage>
        <taxon>Bacteria</taxon>
        <taxon>Bacillati</taxon>
        <taxon>Bacillota</taxon>
        <taxon>Bacilli</taxon>
        <taxon>Bacillales</taxon>
        <taxon>Thermoactinomycetaceae</taxon>
        <taxon>Thermoactinomyces</taxon>
    </lineage>
</organism>
<dbReference type="Gene3D" id="3.30.429.10">
    <property type="entry name" value="Macrophage Migration Inhibitory Factor"/>
    <property type="match status" value="1"/>
</dbReference>
<gene>
    <name evidence="6" type="ORF">H2C83_03525</name>
</gene>
<evidence type="ECO:0000256" key="1">
    <source>
        <dbReference type="ARBA" id="ARBA00006723"/>
    </source>
</evidence>
<dbReference type="Pfam" id="PF01361">
    <property type="entry name" value="Tautomerase"/>
    <property type="match status" value="1"/>
</dbReference>
<evidence type="ECO:0000313" key="7">
    <source>
        <dbReference type="Proteomes" id="UP000538292"/>
    </source>
</evidence>
<evidence type="ECO:0000259" key="5">
    <source>
        <dbReference type="Pfam" id="PF01361"/>
    </source>
</evidence>
<evidence type="ECO:0000313" key="6">
    <source>
        <dbReference type="EMBL" id="MBA4601403.1"/>
    </source>
</evidence>
<dbReference type="EMBL" id="JACEOL010000009">
    <property type="protein sequence ID" value="MBA4601403.1"/>
    <property type="molecule type" value="Genomic_DNA"/>
</dbReference>
<feature type="active site" description="Proton acceptor; via imino nitrogen" evidence="3">
    <location>
        <position position="2"/>
    </location>
</feature>
<dbReference type="NCBIfam" id="TIGR00013">
    <property type="entry name" value="taut"/>
    <property type="match status" value="1"/>
</dbReference>
<keyword evidence="2 4" id="KW-0413">Isomerase</keyword>
<protein>
    <recommendedName>
        <fullName evidence="4">Tautomerase</fullName>
        <ecNumber evidence="4">5.3.2.-</ecNumber>
    </recommendedName>
</protein>
<dbReference type="PANTHER" id="PTHR35530:SF1">
    <property type="entry name" value="2-HYDROXYMUCONATE TAUTOMERASE"/>
    <property type="match status" value="1"/>
</dbReference>
<comment type="caution">
    <text evidence="6">The sequence shown here is derived from an EMBL/GenBank/DDBJ whole genome shotgun (WGS) entry which is preliminary data.</text>
</comment>
<evidence type="ECO:0000256" key="3">
    <source>
        <dbReference type="PIRSR" id="PIRSR618191-1"/>
    </source>
</evidence>
<keyword evidence="7" id="KW-1185">Reference proteome</keyword>